<dbReference type="PANTHER" id="PTHR46796:SF12">
    <property type="entry name" value="HTH-TYPE DNA-BINDING TRANSCRIPTIONAL ACTIVATOR EUTR"/>
    <property type="match status" value="1"/>
</dbReference>
<dbReference type="Proteomes" id="UP000465785">
    <property type="component" value="Chromosome"/>
</dbReference>
<evidence type="ECO:0000256" key="1">
    <source>
        <dbReference type="ARBA" id="ARBA00023015"/>
    </source>
</evidence>
<proteinExistence type="predicted"/>
<protein>
    <recommendedName>
        <fullName evidence="4">HTH araC/xylS-type domain-containing protein</fullName>
    </recommendedName>
</protein>
<evidence type="ECO:0000313" key="5">
    <source>
        <dbReference type="EMBL" id="BBY91297.1"/>
    </source>
</evidence>
<evidence type="ECO:0000256" key="3">
    <source>
        <dbReference type="ARBA" id="ARBA00023163"/>
    </source>
</evidence>
<dbReference type="InterPro" id="IPR050204">
    <property type="entry name" value="AraC_XylS_family_regulators"/>
</dbReference>
<dbReference type="Pfam" id="PF12833">
    <property type="entry name" value="HTH_18"/>
    <property type="match status" value="1"/>
</dbReference>
<name>A0A9W4AZJ0_9MYCO</name>
<keyword evidence="1" id="KW-0805">Transcription regulation</keyword>
<reference evidence="5 6" key="1">
    <citation type="journal article" date="2019" name="Emerg. Microbes Infect.">
        <title>Comprehensive subspecies identification of 175 nontuberculous mycobacteria species based on 7547 genomic profiles.</title>
        <authorList>
            <person name="Matsumoto Y."/>
            <person name="Kinjo T."/>
            <person name="Motooka D."/>
            <person name="Nabeya D."/>
            <person name="Jung N."/>
            <person name="Uechi K."/>
            <person name="Horii T."/>
            <person name="Iida T."/>
            <person name="Fujita J."/>
            <person name="Nakamura S."/>
        </authorList>
    </citation>
    <scope>NUCLEOTIDE SEQUENCE [LARGE SCALE GENOMIC DNA]</scope>
    <source>
        <strain evidence="5 6">JCM 6399</strain>
    </source>
</reference>
<dbReference type="SMART" id="SM00342">
    <property type="entry name" value="HTH_ARAC"/>
    <property type="match status" value="1"/>
</dbReference>
<dbReference type="AlphaFoldDB" id="A0A9W4AZJ0"/>
<keyword evidence="2" id="KW-0238">DNA-binding</keyword>
<organism evidence="5 6">
    <name type="scientific">Mycobacterium gallinarum</name>
    <dbReference type="NCBI Taxonomy" id="39689"/>
    <lineage>
        <taxon>Bacteria</taxon>
        <taxon>Bacillati</taxon>
        <taxon>Actinomycetota</taxon>
        <taxon>Actinomycetes</taxon>
        <taxon>Mycobacteriales</taxon>
        <taxon>Mycobacteriaceae</taxon>
        <taxon>Mycobacterium</taxon>
    </lineage>
</organism>
<keyword evidence="6" id="KW-1185">Reference proteome</keyword>
<dbReference type="KEGG" id="mgau:MGALJ_09660"/>
<dbReference type="InterPro" id="IPR009057">
    <property type="entry name" value="Homeodomain-like_sf"/>
</dbReference>
<dbReference type="SUPFAM" id="SSF46689">
    <property type="entry name" value="Homeodomain-like"/>
    <property type="match status" value="2"/>
</dbReference>
<accession>A0A9W4AZJ0</accession>
<evidence type="ECO:0000256" key="2">
    <source>
        <dbReference type="ARBA" id="ARBA00023125"/>
    </source>
</evidence>
<dbReference type="RefSeq" id="WP_163726786.1">
    <property type="nucleotide sequence ID" value="NZ_AP022601.1"/>
</dbReference>
<evidence type="ECO:0000259" key="4">
    <source>
        <dbReference type="PROSITE" id="PS01124"/>
    </source>
</evidence>
<gene>
    <name evidence="5" type="ORF">MGALJ_09660</name>
</gene>
<evidence type="ECO:0000313" key="6">
    <source>
        <dbReference type="Proteomes" id="UP000465785"/>
    </source>
</evidence>
<dbReference type="InterPro" id="IPR018060">
    <property type="entry name" value="HTH_AraC"/>
</dbReference>
<dbReference type="Gene3D" id="1.10.10.60">
    <property type="entry name" value="Homeodomain-like"/>
    <property type="match status" value="1"/>
</dbReference>
<dbReference type="EMBL" id="AP022601">
    <property type="protein sequence ID" value="BBY91297.1"/>
    <property type="molecule type" value="Genomic_DNA"/>
</dbReference>
<keyword evidence="3" id="KW-0804">Transcription</keyword>
<feature type="domain" description="HTH araC/xylS-type" evidence="4">
    <location>
        <begin position="17"/>
        <end position="118"/>
    </location>
</feature>
<dbReference type="PANTHER" id="PTHR46796">
    <property type="entry name" value="HTH-TYPE TRANSCRIPTIONAL ACTIVATOR RHAS-RELATED"/>
    <property type="match status" value="1"/>
</dbReference>
<dbReference type="GO" id="GO:0043565">
    <property type="term" value="F:sequence-specific DNA binding"/>
    <property type="evidence" value="ECO:0007669"/>
    <property type="project" value="InterPro"/>
</dbReference>
<sequence length="118" mass="13338">MSSEQVDPTTTKPVLLRQAIAFIHENAHRDITLSDIAAYVNVTPRSVQYTFRRYVGATPLEYLRGLRLSRAHRELQAADPSVDTVMAIAGRWGFGHAGRFSSMYKRKFGNSPSETLRR</sequence>
<dbReference type="PROSITE" id="PS01124">
    <property type="entry name" value="HTH_ARAC_FAMILY_2"/>
    <property type="match status" value="1"/>
</dbReference>
<dbReference type="GO" id="GO:0003700">
    <property type="term" value="F:DNA-binding transcription factor activity"/>
    <property type="evidence" value="ECO:0007669"/>
    <property type="project" value="InterPro"/>
</dbReference>